<dbReference type="Pfam" id="PF14568">
    <property type="entry name" value="SUKH_6"/>
    <property type="match status" value="1"/>
</dbReference>
<sequence length="185" mass="20817">MIDSGLVVDRIAVALGWDGSISPELEWEVAEEQLGTPFPADYKEFMGRFPSGVVRDVITFWNPVQSAEHLAQCKARFDGILVCARIAWERGYDSFPPFPESNGVIPFASDVEGGALFWLPWTSNPDKWHVVYQSRHSPDDWTRTKRSMASVMLELATSRSERNILGWDLSAKDRSFRLLNLPAGA</sequence>
<dbReference type="Proteomes" id="UP000186883">
    <property type="component" value="Unassembled WGS sequence"/>
</dbReference>
<protein>
    <recommendedName>
        <fullName evidence="3">Knr4/Smi1-like domain-containing protein</fullName>
    </recommendedName>
</protein>
<dbReference type="RefSeq" id="WP_074038288.1">
    <property type="nucleotide sequence ID" value="NZ_FOPQ01000038.1"/>
</dbReference>
<evidence type="ECO:0000313" key="1">
    <source>
        <dbReference type="EMBL" id="OKA03876.1"/>
    </source>
</evidence>
<dbReference type="EMBL" id="LOBU02000025">
    <property type="protein sequence ID" value="OKA03876.1"/>
    <property type="molecule type" value="Genomic_DNA"/>
</dbReference>
<reference evidence="1" key="1">
    <citation type="submission" date="2016-11" db="EMBL/GenBank/DDBJ databases">
        <title>Genome sequencing of Amycolatopsis regifaucium.</title>
        <authorList>
            <person name="Mayilraj S."/>
            <person name="Kaur N."/>
        </authorList>
    </citation>
    <scope>NUCLEOTIDE SEQUENCE [LARGE SCALE GENOMIC DNA]</scope>
    <source>
        <strain evidence="1">GY080</strain>
    </source>
</reference>
<proteinExistence type="predicted"/>
<evidence type="ECO:0008006" key="3">
    <source>
        <dbReference type="Google" id="ProtNLM"/>
    </source>
</evidence>
<name>A0ABX3DHC6_9PSEU</name>
<dbReference type="InterPro" id="IPR037883">
    <property type="entry name" value="Knr4/Smi1-like_sf"/>
</dbReference>
<keyword evidence="2" id="KW-1185">Reference proteome</keyword>
<comment type="caution">
    <text evidence="1">The sequence shown here is derived from an EMBL/GenBank/DDBJ whole genome shotgun (WGS) entry which is preliminary data.</text>
</comment>
<organism evidence="1 2">
    <name type="scientific">Amycolatopsis regifaucium</name>
    <dbReference type="NCBI Taxonomy" id="546365"/>
    <lineage>
        <taxon>Bacteria</taxon>
        <taxon>Bacillati</taxon>
        <taxon>Actinomycetota</taxon>
        <taxon>Actinomycetes</taxon>
        <taxon>Pseudonocardiales</taxon>
        <taxon>Pseudonocardiaceae</taxon>
        <taxon>Amycolatopsis</taxon>
    </lineage>
</organism>
<dbReference type="SUPFAM" id="SSF160631">
    <property type="entry name" value="SMI1/KNR4-like"/>
    <property type="match status" value="1"/>
</dbReference>
<accession>A0ABX3DHC6</accession>
<evidence type="ECO:0000313" key="2">
    <source>
        <dbReference type="Proteomes" id="UP000186883"/>
    </source>
</evidence>
<gene>
    <name evidence="1" type="ORF">ATP06_0233995</name>
</gene>